<comment type="caution">
    <text evidence="1">The sequence shown here is derived from an EMBL/GenBank/DDBJ whole genome shotgun (WGS) entry which is preliminary data.</text>
</comment>
<protein>
    <submittedName>
        <fullName evidence="1">Uncharacterized protein</fullName>
    </submittedName>
</protein>
<dbReference type="RefSeq" id="WP_133712765.1">
    <property type="nucleotide sequence ID" value="NZ_SOAG01000016.1"/>
</dbReference>
<accession>A0A4R7EXR9</accession>
<dbReference type="AlphaFoldDB" id="A0A4R7EXR9"/>
<sequence length="170" mass="19955">MKKRDLAVFINNILNVIDLQYILWSLDIQTYRNFEVFVVNSTANAELKNEIEAIKAHTHYPIYLTDKIDLTISAQNILLIHKRAIFGSHLLEEHIKRRKEGKVIMTKPHLISTKEFNSFSKNDVYMERMLQNKLLITDSYSEVYSCWKDELPNSKTDLASILQKLKKVRT</sequence>
<dbReference type="Proteomes" id="UP000295215">
    <property type="component" value="Unassembled WGS sequence"/>
</dbReference>
<name>A0A4R7EXR9_9FLAO</name>
<evidence type="ECO:0000313" key="1">
    <source>
        <dbReference type="EMBL" id="TDS57190.1"/>
    </source>
</evidence>
<gene>
    <name evidence="1" type="ORF">C8P70_1162</name>
</gene>
<dbReference type="EMBL" id="SOAG01000016">
    <property type="protein sequence ID" value="TDS57190.1"/>
    <property type="molecule type" value="Genomic_DNA"/>
</dbReference>
<organism evidence="1 2">
    <name type="scientific">Myroides indicus</name>
    <dbReference type="NCBI Taxonomy" id="1323422"/>
    <lineage>
        <taxon>Bacteria</taxon>
        <taxon>Pseudomonadati</taxon>
        <taxon>Bacteroidota</taxon>
        <taxon>Flavobacteriia</taxon>
        <taxon>Flavobacteriales</taxon>
        <taxon>Flavobacteriaceae</taxon>
        <taxon>Myroides</taxon>
    </lineage>
</organism>
<dbReference type="OrthoDB" id="9801954at2"/>
<evidence type="ECO:0000313" key="2">
    <source>
        <dbReference type="Proteomes" id="UP000295215"/>
    </source>
</evidence>
<keyword evidence="2" id="KW-1185">Reference proteome</keyword>
<reference evidence="1 2" key="1">
    <citation type="submission" date="2019-03" db="EMBL/GenBank/DDBJ databases">
        <title>Genomic Encyclopedia of Archaeal and Bacterial Type Strains, Phase II (KMG-II): from individual species to whole genera.</title>
        <authorList>
            <person name="Goeker M."/>
        </authorList>
    </citation>
    <scope>NUCLEOTIDE SEQUENCE [LARGE SCALE GENOMIC DNA]</scope>
    <source>
        <strain evidence="1 2">DSM 28213</strain>
    </source>
</reference>
<proteinExistence type="predicted"/>